<protein>
    <recommendedName>
        <fullName evidence="2">CSN12-like protein</fullName>
    </recommendedName>
</protein>
<dbReference type="InterPro" id="IPR045114">
    <property type="entry name" value="Csn12-like"/>
</dbReference>
<dbReference type="GO" id="GO:0016973">
    <property type="term" value="P:poly(A)+ mRNA export from nucleus"/>
    <property type="evidence" value="ECO:0007669"/>
    <property type="project" value="TreeGrafter"/>
</dbReference>
<organism evidence="5 6">
    <name type="scientific">Panagrellus redivivus</name>
    <name type="common">Microworm</name>
    <dbReference type="NCBI Taxonomy" id="6233"/>
    <lineage>
        <taxon>Eukaryota</taxon>
        <taxon>Metazoa</taxon>
        <taxon>Ecdysozoa</taxon>
        <taxon>Nematoda</taxon>
        <taxon>Chromadorea</taxon>
        <taxon>Rhabditida</taxon>
        <taxon>Tylenchina</taxon>
        <taxon>Panagrolaimomorpha</taxon>
        <taxon>Panagrolaimoidea</taxon>
        <taxon>Panagrolaimidae</taxon>
        <taxon>Panagrellus</taxon>
    </lineage>
</organism>
<comment type="similarity">
    <text evidence="1">Belongs to the CSN12 family.</text>
</comment>
<evidence type="ECO:0000256" key="3">
    <source>
        <dbReference type="SAM" id="MobiDB-lite"/>
    </source>
</evidence>
<dbReference type="Gene3D" id="1.10.10.10">
    <property type="entry name" value="Winged helix-like DNA-binding domain superfamily/Winged helix DNA-binding domain"/>
    <property type="match status" value="1"/>
</dbReference>
<dbReference type="GO" id="GO:0006368">
    <property type="term" value="P:transcription elongation by RNA polymerase II"/>
    <property type="evidence" value="ECO:0007669"/>
    <property type="project" value="TreeGrafter"/>
</dbReference>
<proteinExistence type="inferred from homology"/>
<dbReference type="SMART" id="SM00753">
    <property type="entry name" value="PAM"/>
    <property type="match status" value="1"/>
</dbReference>
<evidence type="ECO:0000256" key="1">
    <source>
        <dbReference type="ARBA" id="ARBA00025771"/>
    </source>
</evidence>
<dbReference type="GO" id="GO:0003690">
    <property type="term" value="F:double-stranded DNA binding"/>
    <property type="evidence" value="ECO:0007669"/>
    <property type="project" value="InterPro"/>
</dbReference>
<dbReference type="GO" id="GO:0000973">
    <property type="term" value="P:post-transcriptional tethering of RNA polymerase II gene DNA at nuclear periphery"/>
    <property type="evidence" value="ECO:0007669"/>
    <property type="project" value="TreeGrafter"/>
</dbReference>
<keyword evidence="5" id="KW-1185">Reference proteome</keyword>
<evidence type="ECO:0000256" key="2">
    <source>
        <dbReference type="ARBA" id="ARBA00033214"/>
    </source>
</evidence>
<evidence type="ECO:0000313" key="5">
    <source>
        <dbReference type="Proteomes" id="UP000492821"/>
    </source>
</evidence>
<feature type="region of interest" description="Disordered" evidence="3">
    <location>
        <begin position="34"/>
        <end position="81"/>
    </location>
</feature>
<dbReference type="AlphaFoldDB" id="A0A7E4ZYF3"/>
<feature type="domain" description="PCI" evidence="4">
    <location>
        <begin position="304"/>
        <end position="485"/>
    </location>
</feature>
<evidence type="ECO:0000259" key="4">
    <source>
        <dbReference type="PROSITE" id="PS50250"/>
    </source>
</evidence>
<name>A0A7E4ZYF3_PANRE</name>
<dbReference type="Pfam" id="PF01399">
    <property type="entry name" value="PCI"/>
    <property type="match status" value="1"/>
</dbReference>
<dbReference type="PANTHER" id="PTHR12732">
    <property type="entry name" value="UNCHARACTERIZED PROTEASOME COMPONENT REGION PCI-CONTAINING"/>
    <property type="match status" value="1"/>
</dbReference>
<evidence type="ECO:0000313" key="6">
    <source>
        <dbReference type="WBParaSite" id="Pan_g2966.t1"/>
    </source>
</evidence>
<dbReference type="PANTHER" id="PTHR12732:SF0">
    <property type="entry name" value="PCI DOMAIN-CONTAINING PROTEIN 2"/>
    <property type="match status" value="1"/>
</dbReference>
<dbReference type="PROSITE" id="PS50250">
    <property type="entry name" value="PCI"/>
    <property type="match status" value="1"/>
</dbReference>
<dbReference type="GO" id="GO:0070390">
    <property type="term" value="C:transcription export complex 2"/>
    <property type="evidence" value="ECO:0007669"/>
    <property type="project" value="TreeGrafter"/>
</dbReference>
<sequence length="487" mass="54876">MNSFGKSFNTNGTKKAGASSTLFGRALPAQGSGSIFGGAAWPPPSNEGHSPESAETAETTDGSAESSRDASSDDIPTELLNVPPATVNDLTDYVNLVFKYLAFRDWTATVLAAPLLSLDNEHARCSFLQVENPTIAAGPDASAEDALLYELIGGHISVIHYASVQDWVSAFAMQSAIVTVYRQEIVAKEKNSNWFIPLAYVICDDLWKLAKKIQATHNQLDEEDSGHEYLDKVVTHTMGLYQTCTRDSRIELDQSKKVGIFQLTVLLLQIYFETNKMALLKPLLRAVHILPFVFRERLSTSDLVLYSFYLGKKNMFDSDLQMSDKALEYAFKYCPERYFDNKRRILIYWIPVKMFLGEIPLDNLLDDYGLSEFKMIANGVREGNIRQLREGIVRNRQFLMQSGVYLMVEKLAQLTYFALFKRLVGILGTHKIKLEAFQCLLTFLGEDIRHIDEVVCIISNLIAKKKIRGYISKMHNVVVLSKENPFD</sequence>
<dbReference type="InterPro" id="IPR000717">
    <property type="entry name" value="PCI_dom"/>
</dbReference>
<accession>A0A7E4ZYF3</accession>
<dbReference type="InterPro" id="IPR036388">
    <property type="entry name" value="WH-like_DNA-bd_sf"/>
</dbReference>
<dbReference type="Proteomes" id="UP000492821">
    <property type="component" value="Unassembled WGS sequence"/>
</dbReference>
<reference evidence="5" key="1">
    <citation type="journal article" date="2013" name="Genetics">
        <title>The draft genome and transcriptome of Panagrellus redivivus are shaped by the harsh demands of a free-living lifestyle.</title>
        <authorList>
            <person name="Srinivasan J."/>
            <person name="Dillman A.R."/>
            <person name="Macchietto M.G."/>
            <person name="Heikkinen L."/>
            <person name="Lakso M."/>
            <person name="Fracchia K.M."/>
            <person name="Antoshechkin I."/>
            <person name="Mortazavi A."/>
            <person name="Wong G."/>
            <person name="Sternberg P.W."/>
        </authorList>
    </citation>
    <scope>NUCLEOTIDE SEQUENCE [LARGE SCALE GENOMIC DNA]</scope>
    <source>
        <strain evidence="5">MT8872</strain>
    </source>
</reference>
<reference evidence="6" key="2">
    <citation type="submission" date="2020-10" db="UniProtKB">
        <authorList>
            <consortium name="WormBaseParasite"/>
        </authorList>
    </citation>
    <scope>IDENTIFICATION</scope>
</reference>
<dbReference type="WBParaSite" id="Pan_g2966.t1">
    <property type="protein sequence ID" value="Pan_g2966.t1"/>
    <property type="gene ID" value="Pan_g2966"/>
</dbReference>
<dbReference type="GO" id="GO:0003723">
    <property type="term" value="F:RNA binding"/>
    <property type="evidence" value="ECO:0007669"/>
    <property type="project" value="InterPro"/>
</dbReference>